<dbReference type="PATRIC" id="fig|1121865.3.peg.11"/>
<dbReference type="PANTHER" id="PTHR43110:SF1">
    <property type="entry name" value="THIOL PEROXIDASE"/>
    <property type="match status" value="1"/>
</dbReference>
<dbReference type="CDD" id="cd03014">
    <property type="entry name" value="PRX_Atyp2cys"/>
    <property type="match status" value="1"/>
</dbReference>
<evidence type="ECO:0000256" key="2">
    <source>
        <dbReference type="ARBA" id="ARBA00022862"/>
    </source>
</evidence>
<dbReference type="EMBL" id="ASWJ01000004">
    <property type="protein sequence ID" value="EOW84123.1"/>
    <property type="molecule type" value="Genomic_DNA"/>
</dbReference>
<keyword evidence="4" id="KW-0676">Redox-active center</keyword>
<keyword evidence="1" id="KW-0575">Peroxidase</keyword>
<organism evidence="6 7">
    <name type="scientific">Enterococcus columbae DSM 7374 = ATCC 51263</name>
    <dbReference type="NCBI Taxonomy" id="1121865"/>
    <lineage>
        <taxon>Bacteria</taxon>
        <taxon>Bacillati</taxon>
        <taxon>Bacillota</taxon>
        <taxon>Bacilli</taxon>
        <taxon>Lactobacillales</taxon>
        <taxon>Enterococcaceae</taxon>
        <taxon>Enterococcus</taxon>
    </lineage>
</organism>
<dbReference type="PROSITE" id="PS51352">
    <property type="entry name" value="THIOREDOXIN_2"/>
    <property type="match status" value="1"/>
</dbReference>
<name>S0KV20_9ENTE</name>
<proteinExistence type="predicted"/>
<sequence length="163" mass="18666">MEITKRNEHYQLYKEPLAVGQLAKPFHLKDLKEQVHRLGDFLDKPTLISIVPDINTSVCSIQTRAFNERLSQNKQIHFVTISNNTLAQQQHWCAAEGLDLVMLHDPENTFGKDYGVYIPDLNIYARAIFVLDTEGNICYEEIVPELTHEPDYEQAIAALDALQ</sequence>
<dbReference type="OrthoDB" id="9781543at2"/>
<comment type="caution">
    <text evidence="6">The sequence shown here is derived from an EMBL/GenBank/DDBJ whole genome shotgun (WGS) entry which is preliminary data.</text>
</comment>
<evidence type="ECO:0000313" key="7">
    <source>
        <dbReference type="Proteomes" id="UP000014113"/>
    </source>
</evidence>
<dbReference type="InterPro" id="IPR013766">
    <property type="entry name" value="Thioredoxin_domain"/>
</dbReference>
<keyword evidence="3" id="KW-1015">Disulfide bond</keyword>
<evidence type="ECO:0000259" key="5">
    <source>
        <dbReference type="PROSITE" id="PS51352"/>
    </source>
</evidence>
<dbReference type="GO" id="GO:0008379">
    <property type="term" value="F:thioredoxin peroxidase activity"/>
    <property type="evidence" value="ECO:0007669"/>
    <property type="project" value="InterPro"/>
</dbReference>
<dbReference type="SUPFAM" id="SSF52833">
    <property type="entry name" value="Thioredoxin-like"/>
    <property type="match status" value="1"/>
</dbReference>
<dbReference type="Pfam" id="PF08534">
    <property type="entry name" value="Redoxin"/>
    <property type="match status" value="1"/>
</dbReference>
<evidence type="ECO:0000256" key="1">
    <source>
        <dbReference type="ARBA" id="ARBA00022559"/>
    </source>
</evidence>
<dbReference type="PANTHER" id="PTHR43110">
    <property type="entry name" value="THIOL PEROXIDASE"/>
    <property type="match status" value="1"/>
</dbReference>
<keyword evidence="7" id="KW-1185">Reference proteome</keyword>
<dbReference type="STRING" id="1121865.OMW_00015"/>
<dbReference type="NCBIfam" id="NF001808">
    <property type="entry name" value="PRK00522.1"/>
    <property type="match status" value="1"/>
</dbReference>
<evidence type="ECO:0000256" key="4">
    <source>
        <dbReference type="ARBA" id="ARBA00023284"/>
    </source>
</evidence>
<evidence type="ECO:0000256" key="3">
    <source>
        <dbReference type="ARBA" id="ARBA00023157"/>
    </source>
</evidence>
<dbReference type="InterPro" id="IPR050455">
    <property type="entry name" value="Tpx_Peroxidase_subfamily"/>
</dbReference>
<protein>
    <recommendedName>
        <fullName evidence="5">Thioredoxin domain-containing protein</fullName>
    </recommendedName>
</protein>
<reference evidence="6 7" key="1">
    <citation type="submission" date="2013-03" db="EMBL/GenBank/DDBJ databases">
        <title>The Genome Sequence of Enterococcus columbae ATCC_51263 (PacBio/Illumina hybrid assembly).</title>
        <authorList>
            <consortium name="The Broad Institute Genomics Platform"/>
            <consortium name="The Broad Institute Genome Sequencing Center for Infectious Disease"/>
            <person name="Earl A."/>
            <person name="Russ C."/>
            <person name="Gilmore M."/>
            <person name="Surin D."/>
            <person name="Walker B."/>
            <person name="Young S."/>
            <person name="Zeng Q."/>
            <person name="Gargeya S."/>
            <person name="Fitzgerald M."/>
            <person name="Haas B."/>
            <person name="Abouelleil A."/>
            <person name="Allen A.W."/>
            <person name="Alvarado L."/>
            <person name="Arachchi H.M."/>
            <person name="Berlin A.M."/>
            <person name="Chapman S.B."/>
            <person name="Gainer-Dewar J."/>
            <person name="Goldberg J."/>
            <person name="Griggs A."/>
            <person name="Gujja S."/>
            <person name="Hansen M."/>
            <person name="Howarth C."/>
            <person name="Imamovic A."/>
            <person name="Ireland A."/>
            <person name="Larimer J."/>
            <person name="McCowan C."/>
            <person name="Murphy C."/>
            <person name="Pearson M."/>
            <person name="Poon T.W."/>
            <person name="Priest M."/>
            <person name="Roberts A."/>
            <person name="Saif S."/>
            <person name="Shea T."/>
            <person name="Sisk P."/>
            <person name="Sykes S."/>
            <person name="Wortman J."/>
            <person name="Nusbaum C."/>
            <person name="Birren B."/>
        </authorList>
    </citation>
    <scope>NUCLEOTIDE SEQUENCE [LARGE SCALE GENOMIC DNA]</scope>
    <source>
        <strain evidence="6 7">ATCC 51263</strain>
    </source>
</reference>
<dbReference type="InterPro" id="IPR036249">
    <property type="entry name" value="Thioredoxin-like_sf"/>
</dbReference>
<dbReference type="eggNOG" id="COG2077">
    <property type="taxonomic scope" value="Bacteria"/>
</dbReference>
<dbReference type="AlphaFoldDB" id="S0KV20"/>
<keyword evidence="2" id="KW-0049">Antioxidant</keyword>
<dbReference type="RefSeq" id="WP_016182187.1">
    <property type="nucleotide sequence ID" value="NZ_JXKI01000015.1"/>
</dbReference>
<accession>S0KV20</accession>
<keyword evidence="1" id="KW-0560">Oxidoreductase</keyword>
<feature type="domain" description="Thioredoxin" evidence="5">
    <location>
        <begin position="17"/>
        <end position="163"/>
    </location>
</feature>
<dbReference type="InterPro" id="IPR002065">
    <property type="entry name" value="TPX"/>
</dbReference>
<dbReference type="Proteomes" id="UP000014113">
    <property type="component" value="Unassembled WGS sequence"/>
</dbReference>
<evidence type="ECO:0000313" key="6">
    <source>
        <dbReference type="EMBL" id="EOW84123.1"/>
    </source>
</evidence>
<dbReference type="Gene3D" id="3.40.30.10">
    <property type="entry name" value="Glutaredoxin"/>
    <property type="match status" value="1"/>
</dbReference>
<dbReference type="InterPro" id="IPR013740">
    <property type="entry name" value="Redoxin"/>
</dbReference>
<gene>
    <name evidence="6" type="ORF">I568_00609</name>
</gene>